<accession>A0A0M9WBZ1</accession>
<evidence type="ECO:0000256" key="1">
    <source>
        <dbReference type="SAM" id="MobiDB-lite"/>
    </source>
</evidence>
<evidence type="ECO:0000313" key="3">
    <source>
        <dbReference type="Proteomes" id="UP000037696"/>
    </source>
</evidence>
<proteinExistence type="predicted"/>
<dbReference type="EMBL" id="LHQQ01000220">
    <property type="protein sequence ID" value="KOS39085.1"/>
    <property type="molecule type" value="Genomic_DNA"/>
</dbReference>
<protein>
    <submittedName>
        <fullName evidence="2">Uncharacterized protein</fullName>
    </submittedName>
</protein>
<feature type="region of interest" description="Disordered" evidence="1">
    <location>
        <begin position="1"/>
        <end position="27"/>
    </location>
</feature>
<evidence type="ECO:0000313" key="2">
    <source>
        <dbReference type="EMBL" id="KOS39085.1"/>
    </source>
</evidence>
<gene>
    <name evidence="2" type="ORF">ACN38_g10078</name>
</gene>
<dbReference type="AlphaFoldDB" id="A0A0M9WBZ1"/>
<sequence>MADSEGPRDVPPPAPYQAQSAPRLSRRKGEKGYVMLLPIIPYPKVPSQFRLTSLSLHSHFILTLLLLHSHFTLTLLSLHSRFFLASSFFTLLCCSVAHRRVANVLIAKTAIKEGTCLSQAQGTLG</sequence>
<keyword evidence="3" id="KW-1185">Reference proteome</keyword>
<dbReference type="Proteomes" id="UP000037696">
    <property type="component" value="Unassembled WGS sequence"/>
</dbReference>
<reference evidence="2 3" key="1">
    <citation type="submission" date="2015-08" db="EMBL/GenBank/DDBJ databases">
        <title>Genome sequencing of Penicillium nordicum.</title>
        <authorList>
            <person name="Nguyen H.D."/>
            <person name="Seifert K.A."/>
        </authorList>
    </citation>
    <scope>NUCLEOTIDE SEQUENCE [LARGE SCALE GENOMIC DNA]</scope>
    <source>
        <strain evidence="2 3">DAOMC 185683</strain>
    </source>
</reference>
<organism evidence="2 3">
    <name type="scientific">Penicillium nordicum</name>
    <dbReference type="NCBI Taxonomy" id="229535"/>
    <lineage>
        <taxon>Eukaryota</taxon>
        <taxon>Fungi</taxon>
        <taxon>Dikarya</taxon>
        <taxon>Ascomycota</taxon>
        <taxon>Pezizomycotina</taxon>
        <taxon>Eurotiomycetes</taxon>
        <taxon>Eurotiomycetidae</taxon>
        <taxon>Eurotiales</taxon>
        <taxon>Aspergillaceae</taxon>
        <taxon>Penicillium</taxon>
    </lineage>
</organism>
<comment type="caution">
    <text evidence="2">The sequence shown here is derived from an EMBL/GenBank/DDBJ whole genome shotgun (WGS) entry which is preliminary data.</text>
</comment>
<name>A0A0M9WBZ1_9EURO</name>